<keyword evidence="5" id="KW-0547">Nucleotide-binding</keyword>
<evidence type="ECO:0000313" key="11">
    <source>
        <dbReference type="EMBL" id="MET4579915.1"/>
    </source>
</evidence>
<feature type="transmembrane region" description="Helical" evidence="9">
    <location>
        <begin position="7"/>
        <end position="27"/>
    </location>
</feature>
<accession>A0ABV2QH48</accession>
<dbReference type="Proteomes" id="UP001549320">
    <property type="component" value="Unassembled WGS sequence"/>
</dbReference>
<organism evidence="11 12">
    <name type="scientific">Ottowia thiooxydans</name>
    <dbReference type="NCBI Taxonomy" id="219182"/>
    <lineage>
        <taxon>Bacteria</taxon>
        <taxon>Pseudomonadati</taxon>
        <taxon>Pseudomonadota</taxon>
        <taxon>Betaproteobacteria</taxon>
        <taxon>Burkholderiales</taxon>
        <taxon>Comamonadaceae</taxon>
        <taxon>Ottowia</taxon>
    </lineage>
</organism>
<dbReference type="InterPro" id="IPR004358">
    <property type="entry name" value="Sig_transdc_His_kin-like_C"/>
</dbReference>
<comment type="catalytic activity">
    <reaction evidence="1">
        <text>ATP + protein L-histidine = ADP + protein N-phospho-L-histidine.</text>
        <dbReference type="EC" id="2.7.13.3"/>
    </reaction>
</comment>
<dbReference type="RefSeq" id="WP_354448451.1">
    <property type="nucleotide sequence ID" value="NZ_JBEPSH010000012.1"/>
</dbReference>
<keyword evidence="9" id="KW-0472">Membrane</keyword>
<dbReference type="InterPro" id="IPR036890">
    <property type="entry name" value="HATPase_C_sf"/>
</dbReference>
<protein>
    <recommendedName>
        <fullName evidence="2">histidine kinase</fullName>
        <ecNumber evidence="2">2.7.13.3</ecNumber>
    </recommendedName>
</protein>
<dbReference type="InterPro" id="IPR036097">
    <property type="entry name" value="HisK_dim/P_sf"/>
</dbReference>
<keyword evidence="3" id="KW-0597">Phosphoprotein</keyword>
<dbReference type="Pfam" id="PF00512">
    <property type="entry name" value="HisKA"/>
    <property type="match status" value="1"/>
</dbReference>
<keyword evidence="6 11" id="KW-0418">Kinase</keyword>
<evidence type="ECO:0000313" key="12">
    <source>
        <dbReference type="Proteomes" id="UP001549320"/>
    </source>
</evidence>
<evidence type="ECO:0000256" key="1">
    <source>
        <dbReference type="ARBA" id="ARBA00000085"/>
    </source>
</evidence>
<keyword evidence="9" id="KW-1133">Transmembrane helix</keyword>
<reference evidence="11 12" key="1">
    <citation type="submission" date="2024-06" db="EMBL/GenBank/DDBJ databases">
        <title>Sorghum-associated microbial communities from plants grown in Nebraska, USA.</title>
        <authorList>
            <person name="Schachtman D."/>
        </authorList>
    </citation>
    <scope>NUCLEOTIDE SEQUENCE [LARGE SCALE GENOMIC DNA]</scope>
    <source>
        <strain evidence="11 12">2709</strain>
    </source>
</reference>
<evidence type="ECO:0000256" key="2">
    <source>
        <dbReference type="ARBA" id="ARBA00012438"/>
    </source>
</evidence>
<dbReference type="InterPro" id="IPR003661">
    <property type="entry name" value="HisK_dim/P_dom"/>
</dbReference>
<dbReference type="SMART" id="SM00388">
    <property type="entry name" value="HisKA"/>
    <property type="match status" value="1"/>
</dbReference>
<dbReference type="InterPro" id="IPR003594">
    <property type="entry name" value="HATPase_dom"/>
</dbReference>
<dbReference type="CDD" id="cd00082">
    <property type="entry name" value="HisKA"/>
    <property type="match status" value="1"/>
</dbReference>
<name>A0ABV2QH48_9BURK</name>
<proteinExistence type="predicted"/>
<dbReference type="SUPFAM" id="SSF55874">
    <property type="entry name" value="ATPase domain of HSP90 chaperone/DNA topoisomerase II/histidine kinase"/>
    <property type="match status" value="1"/>
</dbReference>
<keyword evidence="8" id="KW-0902">Two-component regulatory system</keyword>
<dbReference type="EMBL" id="JBEPSH010000012">
    <property type="protein sequence ID" value="MET4579915.1"/>
    <property type="molecule type" value="Genomic_DNA"/>
</dbReference>
<dbReference type="Gene3D" id="1.10.287.130">
    <property type="match status" value="1"/>
</dbReference>
<feature type="domain" description="Histidine kinase" evidence="10">
    <location>
        <begin position="271"/>
        <end position="488"/>
    </location>
</feature>
<evidence type="ECO:0000256" key="7">
    <source>
        <dbReference type="ARBA" id="ARBA00022840"/>
    </source>
</evidence>
<dbReference type="PANTHER" id="PTHR43065">
    <property type="entry name" value="SENSOR HISTIDINE KINASE"/>
    <property type="match status" value="1"/>
</dbReference>
<dbReference type="InterPro" id="IPR005467">
    <property type="entry name" value="His_kinase_dom"/>
</dbReference>
<evidence type="ECO:0000259" key="10">
    <source>
        <dbReference type="PROSITE" id="PS50109"/>
    </source>
</evidence>
<comment type="caution">
    <text evidence="11">The sequence shown here is derived from an EMBL/GenBank/DDBJ whole genome shotgun (WGS) entry which is preliminary data.</text>
</comment>
<evidence type="ECO:0000256" key="4">
    <source>
        <dbReference type="ARBA" id="ARBA00022679"/>
    </source>
</evidence>
<dbReference type="Pfam" id="PF02518">
    <property type="entry name" value="HATPase_c"/>
    <property type="match status" value="1"/>
</dbReference>
<dbReference type="PROSITE" id="PS50109">
    <property type="entry name" value="HIS_KIN"/>
    <property type="match status" value="1"/>
</dbReference>
<dbReference type="SUPFAM" id="SSF47384">
    <property type="entry name" value="Homodimeric domain of signal transducing histidine kinase"/>
    <property type="match status" value="1"/>
</dbReference>
<sequence>MKPIARRYSWLALWLACSAIGAGWLAMNRLAELRADFDTDARIAHRVLSQRMAQHDAILATLALLQPAKGSGGAERLSALYPQILEVVQRPEQQMWPAAIEVTLKDAEATSRQTRRAVLANEDLSSGRYWLVLAAHPLSHALLIDLKAAMPWGEWPMKGATSAVRATLVLAGASFVIQPGLAGPGSFPRWRWEAAKVLASASQPLELVLERPVTWRELPLAAMVGWSLLAALLLAGLRMLWNQRVARQRAEELLRLGQVARLNTLGELAAGMAHELNQPLTALLANTQAARRLLDEKPPDVGTARDAMAQAAHQARRAADVVGRLRRLVERPELATQVQPVALGAAVQEALYLLEPELQRHSIEAEVVSQPDLPLVRAEPVALQQIIHNLLMNAVQAMEQVSPARRRLHLHWQRQGAQALLVIRDTGAGIPSEARTRVFEPFFTTREGGLGLGLSLSHSLAEAMGGSLVLASPPEGLGAEFHLLLPLA</sequence>
<dbReference type="Gene3D" id="3.30.565.10">
    <property type="entry name" value="Histidine kinase-like ATPase, C-terminal domain"/>
    <property type="match status" value="1"/>
</dbReference>
<keyword evidence="12" id="KW-1185">Reference proteome</keyword>
<evidence type="ECO:0000256" key="6">
    <source>
        <dbReference type="ARBA" id="ARBA00022777"/>
    </source>
</evidence>
<keyword evidence="7" id="KW-0067">ATP-binding</keyword>
<gene>
    <name evidence="11" type="ORF">ABIE13_005052</name>
</gene>
<evidence type="ECO:0000256" key="3">
    <source>
        <dbReference type="ARBA" id="ARBA00022553"/>
    </source>
</evidence>
<dbReference type="PANTHER" id="PTHR43065:SF10">
    <property type="entry name" value="PEROXIDE STRESS-ACTIVATED HISTIDINE KINASE MAK3"/>
    <property type="match status" value="1"/>
</dbReference>
<evidence type="ECO:0000256" key="8">
    <source>
        <dbReference type="ARBA" id="ARBA00023012"/>
    </source>
</evidence>
<evidence type="ECO:0000256" key="5">
    <source>
        <dbReference type="ARBA" id="ARBA00022741"/>
    </source>
</evidence>
<dbReference type="GO" id="GO:0016301">
    <property type="term" value="F:kinase activity"/>
    <property type="evidence" value="ECO:0007669"/>
    <property type="project" value="UniProtKB-KW"/>
</dbReference>
<evidence type="ECO:0000256" key="9">
    <source>
        <dbReference type="SAM" id="Phobius"/>
    </source>
</evidence>
<dbReference type="SMART" id="SM00387">
    <property type="entry name" value="HATPase_c"/>
    <property type="match status" value="1"/>
</dbReference>
<dbReference type="PRINTS" id="PR00344">
    <property type="entry name" value="BCTRLSENSOR"/>
</dbReference>
<keyword evidence="9" id="KW-0812">Transmembrane</keyword>
<dbReference type="EC" id="2.7.13.3" evidence="2"/>
<keyword evidence="4" id="KW-0808">Transferase</keyword>